<gene>
    <name evidence="2" type="ORF">KEC16_10660</name>
</gene>
<dbReference type="EMBL" id="JAGTUF010000008">
    <property type="protein sequence ID" value="MBR9972172.1"/>
    <property type="molecule type" value="Genomic_DNA"/>
</dbReference>
<reference evidence="2 3" key="1">
    <citation type="submission" date="2021-04" db="EMBL/GenBank/DDBJ databases">
        <title>Magnetospirillum sulfuroxidans sp. nov., a facultative chemolithoautotrophic sulfur-oxidizing alphaproteobacterium isolated from freshwater sediment and proposals for Paramagetospirillum gen. nov., and Magnetospirillaceae fam. nov.</title>
        <authorList>
            <person name="Koziaeva V."/>
            <person name="Geelhoed J.S."/>
            <person name="Sorokin D.Y."/>
            <person name="Grouzdev D.S."/>
        </authorList>
    </citation>
    <scope>NUCLEOTIDE SEQUENCE [LARGE SCALE GENOMIC DNA]</scope>
    <source>
        <strain evidence="2 3">J10</strain>
    </source>
</reference>
<evidence type="ECO:0000256" key="1">
    <source>
        <dbReference type="SAM" id="SignalP"/>
    </source>
</evidence>
<organism evidence="2 3">
    <name type="scientific">Magnetospirillum sulfuroxidans</name>
    <dbReference type="NCBI Taxonomy" id="611300"/>
    <lineage>
        <taxon>Bacteria</taxon>
        <taxon>Pseudomonadati</taxon>
        <taxon>Pseudomonadota</taxon>
        <taxon>Alphaproteobacteria</taxon>
        <taxon>Rhodospirillales</taxon>
        <taxon>Rhodospirillaceae</taxon>
        <taxon>Magnetospirillum</taxon>
    </lineage>
</organism>
<dbReference type="RefSeq" id="WP_211548653.1">
    <property type="nucleotide sequence ID" value="NZ_JAGTUF010000008.1"/>
</dbReference>
<comment type="caution">
    <text evidence="2">The sequence shown here is derived from an EMBL/GenBank/DDBJ whole genome shotgun (WGS) entry which is preliminary data.</text>
</comment>
<accession>A0ABS5ICM1</accession>
<feature type="chain" id="PRO_5046071723" evidence="1">
    <location>
        <begin position="24"/>
        <end position="276"/>
    </location>
</feature>
<proteinExistence type="predicted"/>
<keyword evidence="3" id="KW-1185">Reference proteome</keyword>
<name>A0ABS5ICM1_9PROT</name>
<keyword evidence="1" id="KW-0732">Signal</keyword>
<feature type="signal peptide" evidence="1">
    <location>
        <begin position="1"/>
        <end position="23"/>
    </location>
</feature>
<sequence>MRVRYLFASMTVLSCALMGGVEAGAAAARKNVSPALVAPEHEDGAFCKFYRVTNPKIVVLMIDRTLPVTNASDREDAKEAMTQALLMTEMGQRLRIITIREDIGSSKKLFDDCRPGRPKGIASLFEAPENPEDLKVDEPAFNNAVKAAVDAAVDERNRLQQSPQSAIINTIASVGRQFQGRLAGLVLSSDMIEGRLADLTPKPDAGLDVRTRNGLLEKAAELGQIPRLDGVMVKSFTVNLWDRKNRPVLSDATAKDLRDFWIDYFRMAGVSSVTIN</sequence>
<protein>
    <submittedName>
        <fullName evidence="2">Uncharacterized protein</fullName>
    </submittedName>
</protein>
<evidence type="ECO:0000313" key="2">
    <source>
        <dbReference type="EMBL" id="MBR9972172.1"/>
    </source>
</evidence>
<dbReference type="PROSITE" id="PS51257">
    <property type="entry name" value="PROKAR_LIPOPROTEIN"/>
    <property type="match status" value="1"/>
</dbReference>
<dbReference type="Proteomes" id="UP000680714">
    <property type="component" value="Unassembled WGS sequence"/>
</dbReference>
<evidence type="ECO:0000313" key="3">
    <source>
        <dbReference type="Proteomes" id="UP000680714"/>
    </source>
</evidence>